<evidence type="ECO:0000313" key="2">
    <source>
        <dbReference type="Proteomes" id="UP001374893"/>
    </source>
</evidence>
<proteinExistence type="predicted"/>
<accession>A0ABN6H410</accession>
<sequence length="1134" mass="124317">MLLLTLLAVGLLSLSTISLRGSSQGSAQAEARANARMALVMAIGQLQKHAGDDRRITVAADQLSADRDGSETSASIGRRYWTGVYDAWADETTARPEPSFRSWLVSDPTFGDESLASQTSGGDSMIRLVGENSAGELEEDWIDAPRVGVKKGNRLSGNIAWWTGDQGLKAMLATPPAEPAVNLSEIRGRMQAAPSHPVDVAELAGGGQPFRDFDRADPRLEALTDWPQSSLLASDIESPKGLFHDLATRTSGLLVDVRRGGFRSDLSMKLELESRSRTPEPLFRVNRETGITFDELKTFYQLPNELEPIRGTYTTGGRIPGGTMGLVLGANPRECEQDESFHFKMPALISQQVAFSLRTRPQGSGRNQVDRLYLVFDPILTFWNPHDVPLVIPQSAWMSFNFFQFPYTINITAGRQTWECPLTSSLSGVFTNNNSDMNFGALRVGDVEQLIFKPGEVIKVSQTGDMQVEGNSPNRAMQARKGFNYGGGIARPMRDKNGAYIDLNPRDTISYTIEPNGLTCGKTSRSGSTLSGNNMHSRHFGMNYNEAFVGSERPNAGGLGFGGMVIDFDFGNERVQPGSVRQSNTPGTKPSGERIYADRRQYSDVFPKFGVSETRRLSAAQMRAAKAPIMMYSYDAKTERDSLTGSRSMLRLNPRAHRIDFYDLTEYERRLKGWEVRVDALNSWVNRRLETSANGNGFFGGSYDAADGNSYVITHAIPREPIHSMAALQHSTANGFLLQAPQQGYTALNGRQPMMPLIAHAIGNSLAPSVLSPYETSRLTTGSRPVADHSYLANLELWDSWCFSSVAPQERNTYARRRAQRNVADDFLTGEQSLPVAHYKPNIGNEDTARLLARMFDRNGPKAEAVDLMASLIRVEGMFNVNSTSVEAWRVLLSSLLDEEIVTQNDSGDEQSTPAGDGVPVASLVVPNDLIADGQGAVPARDPAQWVGRRVLSEEEIGELAEAIVREVRRRGPFLSLADFVNRRVGSDEELARAGAIQAALDADEVSINEAYRGDRSVAAIATNGLPFPAAEEGATAAGIPGIVKQADILTPIAPILSARSDTFVIRAYGESVDETGKVVARAWCEALVERGRDYVTGQSDPDVRPDQLREAVDEEFGRRFYLRSFRWLTPAEV</sequence>
<evidence type="ECO:0000313" key="1">
    <source>
        <dbReference type="EMBL" id="BCX46325.1"/>
    </source>
</evidence>
<organism evidence="1 2">
    <name type="scientific">Haloferula helveola</name>
    <dbReference type="NCBI Taxonomy" id="490095"/>
    <lineage>
        <taxon>Bacteria</taxon>
        <taxon>Pseudomonadati</taxon>
        <taxon>Verrucomicrobiota</taxon>
        <taxon>Verrucomicrobiia</taxon>
        <taxon>Verrucomicrobiales</taxon>
        <taxon>Verrucomicrobiaceae</taxon>
        <taxon>Haloferula</taxon>
    </lineage>
</organism>
<gene>
    <name evidence="1" type="ORF">HAHE_02330</name>
</gene>
<dbReference type="EMBL" id="AP024702">
    <property type="protein sequence ID" value="BCX46325.1"/>
    <property type="molecule type" value="Genomic_DNA"/>
</dbReference>
<reference evidence="1 2" key="1">
    <citation type="submission" date="2021-06" db="EMBL/GenBank/DDBJ databases">
        <title>Complete genome of Haloferula helveola possessing various polysaccharide degrading enzymes.</title>
        <authorList>
            <person name="Takami H."/>
            <person name="Huang C."/>
            <person name="Hamasaki K."/>
        </authorList>
    </citation>
    <scope>NUCLEOTIDE SEQUENCE [LARGE SCALE GENOMIC DNA]</scope>
    <source>
        <strain evidence="1 2">CN-1</strain>
    </source>
</reference>
<keyword evidence="2" id="KW-1185">Reference proteome</keyword>
<dbReference type="Proteomes" id="UP001374893">
    <property type="component" value="Chromosome"/>
</dbReference>
<protein>
    <submittedName>
        <fullName evidence="1">Uncharacterized protein</fullName>
    </submittedName>
</protein>
<name>A0ABN6H410_9BACT</name>